<comment type="subcellular location">
    <subcellularLocation>
        <location evidence="7">Cytoplasm</location>
    </subcellularLocation>
</comment>
<dbReference type="PROSITE" id="PS50164">
    <property type="entry name" value="GIY_YIG"/>
    <property type="match status" value="1"/>
</dbReference>
<protein>
    <recommendedName>
        <fullName evidence="7">UvrABC system protein C</fullName>
        <shortName evidence="7">Protein UvrC</shortName>
    </recommendedName>
    <alternativeName>
        <fullName evidence="7">Excinuclease ABC subunit C</fullName>
    </alternativeName>
</protein>
<evidence type="ECO:0000256" key="2">
    <source>
        <dbReference type="ARBA" id="ARBA00022763"/>
    </source>
</evidence>
<dbReference type="EMBL" id="VUNB01000005">
    <property type="protein sequence ID" value="MST69376.1"/>
    <property type="molecule type" value="Genomic_DNA"/>
</dbReference>
<dbReference type="InterPro" id="IPR010994">
    <property type="entry name" value="RuvA_2-like"/>
</dbReference>
<dbReference type="GO" id="GO:0003677">
    <property type="term" value="F:DNA binding"/>
    <property type="evidence" value="ECO:0007669"/>
    <property type="project" value="UniProtKB-UniRule"/>
</dbReference>
<evidence type="ECO:0000259" key="8">
    <source>
        <dbReference type="PROSITE" id="PS50151"/>
    </source>
</evidence>
<dbReference type="Pfam" id="PF22920">
    <property type="entry name" value="UvrC_RNaseH"/>
    <property type="match status" value="1"/>
</dbReference>
<proteinExistence type="inferred from homology"/>
<dbReference type="GO" id="GO:0009380">
    <property type="term" value="C:excinuclease repair complex"/>
    <property type="evidence" value="ECO:0007669"/>
    <property type="project" value="InterPro"/>
</dbReference>
<dbReference type="Gene3D" id="4.10.860.10">
    <property type="entry name" value="UVR domain"/>
    <property type="match status" value="1"/>
</dbReference>
<dbReference type="NCBIfam" id="TIGR00194">
    <property type="entry name" value="uvrC"/>
    <property type="match status" value="1"/>
</dbReference>
<dbReference type="InterPro" id="IPR047296">
    <property type="entry name" value="GIY-YIG_UvrC_Cho"/>
</dbReference>
<evidence type="ECO:0000256" key="1">
    <source>
        <dbReference type="ARBA" id="ARBA00022490"/>
    </source>
</evidence>
<dbReference type="Gene3D" id="1.10.150.20">
    <property type="entry name" value="5' to 3' exonuclease, C-terminal subdomain"/>
    <property type="match status" value="1"/>
</dbReference>
<dbReference type="InterPro" id="IPR001943">
    <property type="entry name" value="UVR_dom"/>
</dbReference>
<comment type="caution">
    <text evidence="11">The sequence shown here is derived from an EMBL/GenBank/DDBJ whole genome shotgun (WGS) entry which is preliminary data.</text>
</comment>
<dbReference type="SMART" id="SM00465">
    <property type="entry name" value="GIYc"/>
    <property type="match status" value="1"/>
</dbReference>
<dbReference type="CDD" id="cd10434">
    <property type="entry name" value="GIY-YIG_UvrC_Cho"/>
    <property type="match status" value="1"/>
</dbReference>
<comment type="function">
    <text evidence="7">The UvrABC repair system catalyzes the recognition and processing of DNA lesions. UvrC both incises the 5' and 3' sides of the lesion. The N-terminal half is responsible for the 3' incision and the C-terminal half is responsible for the 5' incision.</text>
</comment>
<evidence type="ECO:0000256" key="6">
    <source>
        <dbReference type="ARBA" id="ARBA00023236"/>
    </source>
</evidence>
<dbReference type="GO" id="GO:0009432">
    <property type="term" value="P:SOS response"/>
    <property type="evidence" value="ECO:0007669"/>
    <property type="project" value="UniProtKB-UniRule"/>
</dbReference>
<accession>A0A6A8MCV6</accession>
<dbReference type="InterPro" id="IPR003583">
    <property type="entry name" value="Hlx-hairpin-Hlx_DNA-bd_motif"/>
</dbReference>
<dbReference type="SUPFAM" id="SSF46600">
    <property type="entry name" value="C-terminal UvrC-binding domain of UvrB"/>
    <property type="match status" value="1"/>
</dbReference>
<dbReference type="InterPro" id="IPR004791">
    <property type="entry name" value="UvrC"/>
</dbReference>
<dbReference type="SUPFAM" id="SSF82771">
    <property type="entry name" value="GIY-YIG endonuclease"/>
    <property type="match status" value="1"/>
</dbReference>
<keyword evidence="4 7" id="KW-0267">Excision nuclease</keyword>
<dbReference type="Pfam" id="PF01541">
    <property type="entry name" value="GIY-YIG"/>
    <property type="match status" value="1"/>
</dbReference>
<dbReference type="GO" id="GO:0009381">
    <property type="term" value="F:excinuclease ABC activity"/>
    <property type="evidence" value="ECO:0007669"/>
    <property type="project" value="UniProtKB-UniRule"/>
</dbReference>
<dbReference type="PROSITE" id="PS50151">
    <property type="entry name" value="UVR"/>
    <property type="match status" value="1"/>
</dbReference>
<keyword evidence="3 7" id="KW-0228">DNA excision</keyword>
<dbReference type="InterPro" id="IPR000305">
    <property type="entry name" value="GIY-YIG_endonuc"/>
</dbReference>
<dbReference type="Pfam" id="PF02151">
    <property type="entry name" value="UVR"/>
    <property type="match status" value="1"/>
</dbReference>
<dbReference type="GO" id="GO:0006289">
    <property type="term" value="P:nucleotide-excision repair"/>
    <property type="evidence" value="ECO:0007669"/>
    <property type="project" value="UniProtKB-UniRule"/>
</dbReference>
<evidence type="ECO:0000313" key="11">
    <source>
        <dbReference type="EMBL" id="MST69376.1"/>
    </source>
</evidence>
<dbReference type="Pfam" id="PF08459">
    <property type="entry name" value="UvrC_RNaseH_dom"/>
    <property type="match status" value="1"/>
</dbReference>
<dbReference type="SUPFAM" id="SSF47781">
    <property type="entry name" value="RuvA domain 2-like"/>
    <property type="match status" value="1"/>
</dbReference>
<keyword evidence="6 7" id="KW-0742">SOS response</keyword>
<dbReference type="RefSeq" id="WP_154572840.1">
    <property type="nucleotide sequence ID" value="NZ_VUNB01000005.1"/>
</dbReference>
<dbReference type="SMART" id="SM00278">
    <property type="entry name" value="HhH1"/>
    <property type="match status" value="2"/>
</dbReference>
<reference evidence="11" key="1">
    <citation type="submission" date="2019-09" db="EMBL/GenBank/DDBJ databases">
        <title>In-depth cultivation of the pig gut microbiome towards novel bacterial diversity and tailored functional studies.</title>
        <authorList>
            <person name="Wylensek D."/>
            <person name="Hitch T.C.A."/>
            <person name="Clavel T."/>
        </authorList>
    </citation>
    <scope>NUCLEOTIDE SEQUENCE</scope>
    <source>
        <strain evidence="11">RF-744-FAT-WT-3</strain>
    </source>
</reference>
<keyword evidence="2 7" id="KW-0227">DNA damage</keyword>
<dbReference type="InterPro" id="IPR050066">
    <property type="entry name" value="UvrABC_protein_C"/>
</dbReference>
<keyword evidence="1 7" id="KW-0963">Cytoplasm</keyword>
<dbReference type="Gene3D" id="3.40.1440.10">
    <property type="entry name" value="GIY-YIG endonuclease"/>
    <property type="match status" value="1"/>
</dbReference>
<evidence type="ECO:0000256" key="7">
    <source>
        <dbReference type="HAMAP-Rule" id="MF_00203"/>
    </source>
</evidence>
<dbReference type="Pfam" id="PF14520">
    <property type="entry name" value="HHH_5"/>
    <property type="match status" value="1"/>
</dbReference>
<comment type="similarity">
    <text evidence="7">Belongs to the UvrC family.</text>
</comment>
<dbReference type="FunFam" id="3.40.1440.10:FF:000001">
    <property type="entry name" value="UvrABC system protein C"/>
    <property type="match status" value="1"/>
</dbReference>
<dbReference type="InterPro" id="IPR036876">
    <property type="entry name" value="UVR_dom_sf"/>
</dbReference>
<organism evidence="11">
    <name type="scientific">Baileyella intestinalis</name>
    <dbReference type="NCBI Taxonomy" id="2606709"/>
    <lineage>
        <taxon>Bacteria</taxon>
        <taxon>Bacillati</taxon>
        <taxon>Bacillota</taxon>
        <taxon>Clostridia</taxon>
        <taxon>Peptostreptococcales</taxon>
        <taxon>Anaerovoracaceae</taxon>
        <taxon>Baileyella</taxon>
    </lineage>
</organism>
<dbReference type="Gene3D" id="3.30.420.340">
    <property type="entry name" value="UvrC, RNAse H endonuclease domain"/>
    <property type="match status" value="1"/>
</dbReference>
<sequence>MFDIEAELKKLPKTPGVYMHKDSLGQVIYVGKAVNLRNRVRSYFRSQGQADPKVRAMVANVAEFDYINCATEMEALILESNLIKKYMPKYNILLKDDKTYPYIAVTLKEEFPRVIKTRLLKRDGSRYFGPYSDSGAVSRILKMLDELYPVKKCERLSFPDNFRPCLNYHIGKCTGPCTGLQSKEDYMEMINHILQILEGKDRELIEHLKEQMYKESEKLNFEEAAKYRDYIKSLEILGETQRATMIGERDKDVLIPLATEKNTIVVQYKVRDGKLTGREVFYMDSGAESGDKKALLDAFIKQYYLTSMRLPKEILLPVHIDDQELISQLLDKTNEENYKEKRDVNHRTRILVPERGDKKAILDMAVSDSLQLLKDLDLRAARDAERKQALKDKVEKIIVRAAEISGSEPYLINEDDDREYRVEAYDISNLNGLDMVGAMVVYEGRRPIRKDYRKFRIKTADAGDDYGSLQEVIYRRLKRGKGGDPGFDHFPDIFFIDGGLGQVHAVKKIVDAFRMSIPVVGLAKDDVHRTRAIVFEDGSEYDLKGDSMLFSYAGTIQEEVHRFAITFQKDRRGKRMIESGLEKIPGVGPKRRQALLSHFRSVDAIKKASYDQLMEVDGMNSKAAESVLRYFSGQSTAGRVPEKGPRLH</sequence>
<keyword evidence="5 7" id="KW-0234">DNA repair</keyword>
<feature type="domain" description="GIY-YIG" evidence="9">
    <location>
        <begin position="13"/>
        <end position="92"/>
    </location>
</feature>
<dbReference type="PANTHER" id="PTHR30562:SF1">
    <property type="entry name" value="UVRABC SYSTEM PROTEIN C"/>
    <property type="match status" value="1"/>
</dbReference>
<evidence type="ECO:0000259" key="10">
    <source>
        <dbReference type="PROSITE" id="PS50165"/>
    </source>
</evidence>
<dbReference type="PANTHER" id="PTHR30562">
    <property type="entry name" value="UVRC/OXIDOREDUCTASE"/>
    <property type="match status" value="1"/>
</dbReference>
<dbReference type="HAMAP" id="MF_00203">
    <property type="entry name" value="UvrC"/>
    <property type="match status" value="1"/>
</dbReference>
<dbReference type="InterPro" id="IPR001162">
    <property type="entry name" value="UvrC_RNase_H_dom"/>
</dbReference>
<dbReference type="PROSITE" id="PS50165">
    <property type="entry name" value="UVRC"/>
    <property type="match status" value="1"/>
</dbReference>
<evidence type="ECO:0000259" key="9">
    <source>
        <dbReference type="PROSITE" id="PS50164"/>
    </source>
</evidence>
<name>A0A6A8MCV6_9FIRM</name>
<gene>
    <name evidence="7 11" type="primary">uvrC</name>
    <name evidence="11" type="ORF">FYJ66_07205</name>
</gene>
<evidence type="ECO:0000256" key="3">
    <source>
        <dbReference type="ARBA" id="ARBA00022769"/>
    </source>
</evidence>
<evidence type="ECO:0000256" key="4">
    <source>
        <dbReference type="ARBA" id="ARBA00022881"/>
    </source>
</evidence>
<dbReference type="GO" id="GO:0005737">
    <property type="term" value="C:cytoplasm"/>
    <property type="evidence" value="ECO:0007669"/>
    <property type="project" value="UniProtKB-SubCell"/>
</dbReference>
<feature type="domain" description="UVR" evidence="8">
    <location>
        <begin position="202"/>
        <end position="237"/>
    </location>
</feature>
<dbReference type="InterPro" id="IPR035901">
    <property type="entry name" value="GIY-YIG_endonuc_sf"/>
</dbReference>
<comment type="subunit">
    <text evidence="7">Interacts with UvrB in an incision complex.</text>
</comment>
<dbReference type="InterPro" id="IPR038476">
    <property type="entry name" value="UvrC_RNase_H_dom_sf"/>
</dbReference>
<feature type="domain" description="UvrC family homology region profile" evidence="10">
    <location>
        <begin position="270"/>
        <end position="510"/>
    </location>
</feature>
<evidence type="ECO:0000256" key="5">
    <source>
        <dbReference type="ARBA" id="ARBA00023204"/>
    </source>
</evidence>
<dbReference type="AlphaFoldDB" id="A0A6A8MCV6"/>